<sequence>MNRPRVTVVIPFYNDPYVAEAIESVLAQTHEGIELIVVNDGSTREAERLAPYVNRVHILGKANGGTASALNHGIRMASGEYVAWLSSDDRFLPAKIESQLRHMEQTGSAISHTAFRVIDDSGGRKEKPVRLHFESMYLFYESFLKGNAVNGCTVMMRKSLFDKLGGFNEKLPFTHDYDFWLRAILAGYPLAYLDEVLTEYRHHEGMGTVKHRGAIESEFQAVAEGYRNRVEHLLKALAPPPWKADSNRRLGGG</sequence>
<dbReference type="SUPFAM" id="SSF53448">
    <property type="entry name" value="Nucleotide-diphospho-sugar transferases"/>
    <property type="match status" value="1"/>
</dbReference>
<evidence type="ECO:0000313" key="4">
    <source>
        <dbReference type="Proteomes" id="UP000310636"/>
    </source>
</evidence>
<dbReference type="GO" id="GO:0016758">
    <property type="term" value="F:hexosyltransferase activity"/>
    <property type="evidence" value="ECO:0007669"/>
    <property type="project" value="UniProtKB-ARBA"/>
</dbReference>
<protein>
    <submittedName>
        <fullName evidence="3">Glycosyltransferase</fullName>
    </submittedName>
</protein>
<reference evidence="3 4" key="1">
    <citation type="submission" date="2019-04" db="EMBL/GenBank/DDBJ databases">
        <title>Cohnella sp. nov. isolated from preserved vegetables.</title>
        <authorList>
            <person name="Lin S.-Y."/>
            <person name="Hung M.-H."/>
            <person name="Young C.-C."/>
        </authorList>
    </citation>
    <scope>NUCLEOTIDE SEQUENCE [LARGE SCALE GENOMIC DNA]</scope>
    <source>
        <strain evidence="3 4">CC-MHH1044</strain>
    </source>
</reference>
<keyword evidence="3" id="KW-0808">Transferase</keyword>
<dbReference type="Gene3D" id="3.90.550.10">
    <property type="entry name" value="Spore Coat Polysaccharide Biosynthesis Protein SpsA, Chain A"/>
    <property type="match status" value="1"/>
</dbReference>
<accession>A0A4S4BG52</accession>
<comment type="similarity">
    <text evidence="1">Belongs to the glycosyltransferase 2 family.</text>
</comment>
<dbReference type="Pfam" id="PF00535">
    <property type="entry name" value="Glycos_transf_2"/>
    <property type="match status" value="1"/>
</dbReference>
<comment type="caution">
    <text evidence="3">The sequence shown here is derived from an EMBL/GenBank/DDBJ whole genome shotgun (WGS) entry which is preliminary data.</text>
</comment>
<dbReference type="RefSeq" id="WP_136373453.1">
    <property type="nucleotide sequence ID" value="NZ_SSOB01000057.1"/>
</dbReference>
<organism evidence="3 4">
    <name type="scientific">Cohnella fermenti</name>
    <dbReference type="NCBI Taxonomy" id="2565925"/>
    <lineage>
        <taxon>Bacteria</taxon>
        <taxon>Bacillati</taxon>
        <taxon>Bacillota</taxon>
        <taxon>Bacilli</taxon>
        <taxon>Bacillales</taxon>
        <taxon>Paenibacillaceae</taxon>
        <taxon>Cohnella</taxon>
    </lineage>
</organism>
<evidence type="ECO:0000259" key="2">
    <source>
        <dbReference type="Pfam" id="PF00535"/>
    </source>
</evidence>
<dbReference type="InterPro" id="IPR001173">
    <property type="entry name" value="Glyco_trans_2-like"/>
</dbReference>
<keyword evidence="4" id="KW-1185">Reference proteome</keyword>
<dbReference type="PANTHER" id="PTHR22916">
    <property type="entry name" value="GLYCOSYLTRANSFERASE"/>
    <property type="match status" value="1"/>
</dbReference>
<dbReference type="EMBL" id="SSOB01000057">
    <property type="protein sequence ID" value="THF73368.1"/>
    <property type="molecule type" value="Genomic_DNA"/>
</dbReference>
<proteinExistence type="inferred from homology"/>
<dbReference type="AlphaFoldDB" id="A0A4S4BG52"/>
<dbReference type="InterPro" id="IPR029044">
    <property type="entry name" value="Nucleotide-diphossugar_trans"/>
</dbReference>
<evidence type="ECO:0000313" key="3">
    <source>
        <dbReference type="EMBL" id="THF73368.1"/>
    </source>
</evidence>
<dbReference type="OrthoDB" id="9785185at2"/>
<name>A0A4S4BG52_9BACL</name>
<feature type="domain" description="Glycosyltransferase 2-like" evidence="2">
    <location>
        <begin position="7"/>
        <end position="161"/>
    </location>
</feature>
<gene>
    <name evidence="3" type="ORF">E6C55_29630</name>
</gene>
<dbReference type="PANTHER" id="PTHR22916:SF3">
    <property type="entry name" value="UDP-GLCNAC:BETAGAL BETA-1,3-N-ACETYLGLUCOSAMINYLTRANSFERASE-LIKE PROTEIN 1"/>
    <property type="match status" value="1"/>
</dbReference>
<dbReference type="Proteomes" id="UP000310636">
    <property type="component" value="Unassembled WGS sequence"/>
</dbReference>
<evidence type="ECO:0000256" key="1">
    <source>
        <dbReference type="ARBA" id="ARBA00006739"/>
    </source>
</evidence>